<dbReference type="SUPFAM" id="SSF54534">
    <property type="entry name" value="FKBP-like"/>
    <property type="match status" value="1"/>
</dbReference>
<keyword evidence="5" id="KW-0963">Cytoplasm</keyword>
<evidence type="ECO:0000256" key="5">
    <source>
        <dbReference type="ARBA" id="ARBA00022490"/>
    </source>
</evidence>
<evidence type="ECO:0000256" key="2">
    <source>
        <dbReference type="ARBA" id="ARBA00004496"/>
    </source>
</evidence>
<evidence type="ECO:0000256" key="6">
    <source>
        <dbReference type="ARBA" id="ARBA00023110"/>
    </source>
</evidence>
<dbReference type="AlphaFoldDB" id="A0A383V445"/>
<name>A0A383V445_TETOB</name>
<feature type="region of interest" description="Disordered" evidence="10">
    <location>
        <begin position="1"/>
        <end position="22"/>
    </location>
</feature>
<evidence type="ECO:0000256" key="7">
    <source>
        <dbReference type="ARBA" id="ARBA00023186"/>
    </source>
</evidence>
<dbReference type="InterPro" id="IPR046357">
    <property type="entry name" value="PPIase_dom_sf"/>
</dbReference>
<accession>A0A383V445</accession>
<evidence type="ECO:0000313" key="12">
    <source>
        <dbReference type="EMBL" id="SZX60375.1"/>
    </source>
</evidence>
<evidence type="ECO:0000313" key="13">
    <source>
        <dbReference type="Proteomes" id="UP000256970"/>
    </source>
</evidence>
<dbReference type="Pfam" id="PF00254">
    <property type="entry name" value="FKBP_C"/>
    <property type="match status" value="1"/>
</dbReference>
<evidence type="ECO:0000256" key="4">
    <source>
        <dbReference type="ARBA" id="ARBA00013194"/>
    </source>
</evidence>
<dbReference type="EMBL" id="FNXT01000059">
    <property type="protein sequence ID" value="SZX60375.1"/>
    <property type="molecule type" value="Genomic_DNA"/>
</dbReference>
<sequence>MQAIRLRRGVSASAGSSRSTAARTLVTPHLARLHRRPSAPVDATANFQCRGVQQLPQALQQRQQQRQQLVRCSSSSGNSEPTTTPTPVVVVEGDIVTFHMTCADADGKILESTKDGSKENEPMAFEIGAGDIINNPLFQAFDGALRGLAVGESVELQMSGPEWQSELLFSVPRDHPEIERLEGRYKNLGGLAEGLAVELANGSMAVVVEAGPEAVKLDANSMMAGKTLLFTLEVLGIDSSN</sequence>
<dbReference type="PANTHER" id="PTHR47861">
    <property type="entry name" value="FKBP-TYPE PEPTIDYL-PROLYL CIS-TRANS ISOMERASE SLYD"/>
    <property type="match status" value="1"/>
</dbReference>
<dbReference type="Proteomes" id="UP000256970">
    <property type="component" value="Unassembled WGS sequence"/>
</dbReference>
<dbReference type="PROSITE" id="PS50059">
    <property type="entry name" value="FKBP_PPIASE"/>
    <property type="match status" value="1"/>
</dbReference>
<comment type="catalytic activity">
    <reaction evidence="1 9">
        <text>[protein]-peptidylproline (omega=180) = [protein]-peptidylproline (omega=0)</text>
        <dbReference type="Rhea" id="RHEA:16237"/>
        <dbReference type="Rhea" id="RHEA-COMP:10747"/>
        <dbReference type="Rhea" id="RHEA-COMP:10748"/>
        <dbReference type="ChEBI" id="CHEBI:83833"/>
        <dbReference type="ChEBI" id="CHEBI:83834"/>
        <dbReference type="EC" id="5.2.1.8"/>
    </reaction>
</comment>
<feature type="compositionally biased region" description="Low complexity" evidence="10">
    <location>
        <begin position="9"/>
        <end position="22"/>
    </location>
</feature>
<comment type="similarity">
    <text evidence="3">Belongs to the FKBP-type PPIase family.</text>
</comment>
<evidence type="ECO:0000256" key="10">
    <source>
        <dbReference type="SAM" id="MobiDB-lite"/>
    </source>
</evidence>
<keyword evidence="7" id="KW-0143">Chaperone</keyword>
<dbReference type="PANTHER" id="PTHR47861:SF3">
    <property type="entry name" value="FKBP-TYPE PEPTIDYL-PROLYL CIS-TRANS ISOMERASE SLYD"/>
    <property type="match status" value="1"/>
</dbReference>
<dbReference type="EC" id="5.2.1.8" evidence="4 9"/>
<evidence type="ECO:0000259" key="11">
    <source>
        <dbReference type="PROSITE" id="PS50059"/>
    </source>
</evidence>
<keyword evidence="8 9" id="KW-0413">Isomerase</keyword>
<protein>
    <recommendedName>
        <fullName evidence="4 9">peptidylprolyl isomerase</fullName>
        <ecNumber evidence="4 9">5.2.1.8</ecNumber>
    </recommendedName>
</protein>
<dbReference type="GO" id="GO:0003755">
    <property type="term" value="F:peptidyl-prolyl cis-trans isomerase activity"/>
    <property type="evidence" value="ECO:0007669"/>
    <property type="project" value="UniProtKB-KW"/>
</dbReference>
<keyword evidence="6 9" id="KW-0697">Rotamase</keyword>
<feature type="domain" description="PPIase FKBP-type" evidence="11">
    <location>
        <begin position="93"/>
        <end position="158"/>
    </location>
</feature>
<evidence type="ECO:0000256" key="3">
    <source>
        <dbReference type="ARBA" id="ARBA00006577"/>
    </source>
</evidence>
<evidence type="ECO:0000256" key="9">
    <source>
        <dbReference type="PROSITE-ProRule" id="PRU00277"/>
    </source>
</evidence>
<gene>
    <name evidence="12" type="ORF">BQ4739_LOCUS929</name>
</gene>
<comment type="subcellular location">
    <subcellularLocation>
        <location evidence="2">Cytoplasm</location>
    </subcellularLocation>
</comment>
<dbReference type="GO" id="GO:0005737">
    <property type="term" value="C:cytoplasm"/>
    <property type="evidence" value="ECO:0007669"/>
    <property type="project" value="UniProtKB-SubCell"/>
</dbReference>
<proteinExistence type="inferred from homology"/>
<dbReference type="Gene3D" id="3.10.50.40">
    <property type="match status" value="1"/>
</dbReference>
<dbReference type="GO" id="GO:0042026">
    <property type="term" value="P:protein refolding"/>
    <property type="evidence" value="ECO:0007669"/>
    <property type="project" value="UniProtKB-ARBA"/>
</dbReference>
<organism evidence="12 13">
    <name type="scientific">Tetradesmus obliquus</name>
    <name type="common">Green alga</name>
    <name type="synonym">Acutodesmus obliquus</name>
    <dbReference type="NCBI Taxonomy" id="3088"/>
    <lineage>
        <taxon>Eukaryota</taxon>
        <taxon>Viridiplantae</taxon>
        <taxon>Chlorophyta</taxon>
        <taxon>core chlorophytes</taxon>
        <taxon>Chlorophyceae</taxon>
        <taxon>CS clade</taxon>
        <taxon>Sphaeropleales</taxon>
        <taxon>Scenedesmaceae</taxon>
        <taxon>Tetradesmus</taxon>
    </lineage>
</organism>
<evidence type="ECO:0000256" key="1">
    <source>
        <dbReference type="ARBA" id="ARBA00000971"/>
    </source>
</evidence>
<dbReference type="InterPro" id="IPR001179">
    <property type="entry name" value="PPIase_FKBP_dom"/>
</dbReference>
<reference evidence="12 13" key="1">
    <citation type="submission" date="2016-10" db="EMBL/GenBank/DDBJ databases">
        <authorList>
            <person name="Cai Z."/>
        </authorList>
    </citation>
    <scope>NUCLEOTIDE SEQUENCE [LARGE SCALE GENOMIC DNA]</scope>
</reference>
<keyword evidence="13" id="KW-1185">Reference proteome</keyword>
<evidence type="ECO:0000256" key="8">
    <source>
        <dbReference type="ARBA" id="ARBA00023235"/>
    </source>
</evidence>